<dbReference type="InterPro" id="IPR036084">
    <property type="entry name" value="Ser_inhib-like_sf"/>
</dbReference>
<sequence>MKVTLVTVALLALVAIAWGQEPECGPNMVFSKCGALCEPKCSYKRPAGFCKLQCRAKCVCISGYILDDHERCVPIESC</sequence>
<keyword evidence="1" id="KW-0646">Protease inhibitor</keyword>
<name>A0AA38IC01_9CUCU</name>
<dbReference type="Pfam" id="PF01826">
    <property type="entry name" value="TIL"/>
    <property type="match status" value="1"/>
</dbReference>
<keyword evidence="6" id="KW-1185">Reference proteome</keyword>
<keyword evidence="3" id="KW-0732">Signal</keyword>
<dbReference type="Gene3D" id="2.10.25.10">
    <property type="entry name" value="Laminin"/>
    <property type="match status" value="1"/>
</dbReference>
<comment type="caution">
    <text evidence="5">The sequence shown here is derived from an EMBL/GenBank/DDBJ whole genome shotgun (WGS) entry which is preliminary data.</text>
</comment>
<dbReference type="PANTHER" id="PTHR23259">
    <property type="entry name" value="RIDDLE"/>
    <property type="match status" value="1"/>
</dbReference>
<dbReference type="Proteomes" id="UP001168821">
    <property type="component" value="Unassembled WGS sequence"/>
</dbReference>
<dbReference type="PANTHER" id="PTHR23259:SF70">
    <property type="entry name" value="ACCESSORY GLAND PROTEIN ACP62F-RELATED"/>
    <property type="match status" value="1"/>
</dbReference>
<keyword evidence="2" id="KW-1015">Disulfide bond</keyword>
<evidence type="ECO:0000256" key="3">
    <source>
        <dbReference type="SAM" id="SignalP"/>
    </source>
</evidence>
<evidence type="ECO:0000256" key="1">
    <source>
        <dbReference type="ARBA" id="ARBA00022690"/>
    </source>
</evidence>
<dbReference type="SUPFAM" id="SSF57567">
    <property type="entry name" value="Serine protease inhibitors"/>
    <property type="match status" value="1"/>
</dbReference>
<evidence type="ECO:0000313" key="5">
    <source>
        <dbReference type="EMBL" id="KAJ3652855.1"/>
    </source>
</evidence>
<accession>A0AA38IC01</accession>
<dbReference type="GO" id="GO:0030414">
    <property type="term" value="F:peptidase inhibitor activity"/>
    <property type="evidence" value="ECO:0007669"/>
    <property type="project" value="UniProtKB-KW"/>
</dbReference>
<evidence type="ECO:0000313" key="6">
    <source>
        <dbReference type="Proteomes" id="UP001168821"/>
    </source>
</evidence>
<protein>
    <recommendedName>
        <fullName evidence="4">TIL domain-containing protein</fullName>
    </recommendedName>
</protein>
<dbReference type="InterPro" id="IPR051368">
    <property type="entry name" value="SerProtInhib-TIL_Domain"/>
</dbReference>
<dbReference type="CDD" id="cd19941">
    <property type="entry name" value="TIL"/>
    <property type="match status" value="1"/>
</dbReference>
<evidence type="ECO:0000259" key="4">
    <source>
        <dbReference type="Pfam" id="PF01826"/>
    </source>
</evidence>
<evidence type="ECO:0000256" key="2">
    <source>
        <dbReference type="ARBA" id="ARBA00023157"/>
    </source>
</evidence>
<proteinExistence type="predicted"/>
<organism evidence="5 6">
    <name type="scientific">Zophobas morio</name>
    <dbReference type="NCBI Taxonomy" id="2755281"/>
    <lineage>
        <taxon>Eukaryota</taxon>
        <taxon>Metazoa</taxon>
        <taxon>Ecdysozoa</taxon>
        <taxon>Arthropoda</taxon>
        <taxon>Hexapoda</taxon>
        <taxon>Insecta</taxon>
        <taxon>Pterygota</taxon>
        <taxon>Neoptera</taxon>
        <taxon>Endopterygota</taxon>
        <taxon>Coleoptera</taxon>
        <taxon>Polyphaga</taxon>
        <taxon>Cucujiformia</taxon>
        <taxon>Tenebrionidae</taxon>
        <taxon>Zophobas</taxon>
    </lineage>
</organism>
<dbReference type="AlphaFoldDB" id="A0AA38IC01"/>
<reference evidence="5" key="1">
    <citation type="journal article" date="2023" name="G3 (Bethesda)">
        <title>Whole genome assemblies of Zophobas morio and Tenebrio molitor.</title>
        <authorList>
            <person name="Kaur S."/>
            <person name="Stinson S.A."/>
            <person name="diCenzo G.C."/>
        </authorList>
    </citation>
    <scope>NUCLEOTIDE SEQUENCE</scope>
    <source>
        <strain evidence="5">QUZm001</strain>
    </source>
</reference>
<feature type="chain" id="PRO_5041460157" description="TIL domain-containing protein" evidence="3">
    <location>
        <begin position="20"/>
        <end position="78"/>
    </location>
</feature>
<dbReference type="EMBL" id="JALNTZ010000005">
    <property type="protein sequence ID" value="KAJ3652855.1"/>
    <property type="molecule type" value="Genomic_DNA"/>
</dbReference>
<gene>
    <name evidence="5" type="ORF">Zmor_018785</name>
</gene>
<dbReference type="InterPro" id="IPR002919">
    <property type="entry name" value="TIL_dom"/>
</dbReference>
<feature type="signal peptide" evidence="3">
    <location>
        <begin position="1"/>
        <end position="19"/>
    </location>
</feature>
<feature type="domain" description="TIL" evidence="4">
    <location>
        <begin position="24"/>
        <end position="78"/>
    </location>
</feature>